<dbReference type="GO" id="GO:0016757">
    <property type="term" value="F:glycosyltransferase activity"/>
    <property type="evidence" value="ECO:0007669"/>
    <property type="project" value="InterPro"/>
</dbReference>
<protein>
    <submittedName>
        <fullName evidence="3">Glycosyltransferase family 1 protein</fullName>
    </submittedName>
</protein>
<gene>
    <name evidence="3" type="ORF">DXB31_02740</name>
</gene>
<accession>A0A3E5FS61</accession>
<dbReference type="SUPFAM" id="SSF53756">
    <property type="entry name" value="UDP-Glycosyltransferase/glycogen phosphorylase"/>
    <property type="match status" value="1"/>
</dbReference>
<dbReference type="InterPro" id="IPR050194">
    <property type="entry name" value="Glycosyltransferase_grp1"/>
</dbReference>
<dbReference type="Pfam" id="PF00534">
    <property type="entry name" value="Glycos_transf_1"/>
    <property type="match status" value="1"/>
</dbReference>
<dbReference type="Proteomes" id="UP000261087">
    <property type="component" value="Unassembled WGS sequence"/>
</dbReference>
<keyword evidence="3" id="KW-0808">Transferase</keyword>
<dbReference type="EMBL" id="QSVF01000004">
    <property type="protein sequence ID" value="RGO12642.1"/>
    <property type="molecule type" value="Genomic_DNA"/>
</dbReference>
<feature type="domain" description="Glycosyltransferase subfamily 4-like N-terminal" evidence="2">
    <location>
        <begin position="30"/>
        <end position="187"/>
    </location>
</feature>
<organism evidence="3 4">
    <name type="scientific">Thomasclavelia spiroformis</name>
    <dbReference type="NCBI Taxonomy" id="29348"/>
    <lineage>
        <taxon>Bacteria</taxon>
        <taxon>Bacillati</taxon>
        <taxon>Bacillota</taxon>
        <taxon>Erysipelotrichia</taxon>
        <taxon>Erysipelotrichales</taxon>
        <taxon>Coprobacillaceae</taxon>
        <taxon>Thomasclavelia</taxon>
    </lineage>
</organism>
<dbReference type="PANTHER" id="PTHR45947">
    <property type="entry name" value="SULFOQUINOVOSYL TRANSFERASE SQD2"/>
    <property type="match status" value="1"/>
</dbReference>
<dbReference type="Pfam" id="PF13439">
    <property type="entry name" value="Glyco_transf_4"/>
    <property type="match status" value="1"/>
</dbReference>
<comment type="caution">
    <text evidence="3">The sequence shown here is derived from an EMBL/GenBank/DDBJ whole genome shotgun (WGS) entry which is preliminary data.</text>
</comment>
<dbReference type="InterPro" id="IPR001296">
    <property type="entry name" value="Glyco_trans_1"/>
</dbReference>
<evidence type="ECO:0000313" key="4">
    <source>
        <dbReference type="Proteomes" id="UP000261087"/>
    </source>
</evidence>
<evidence type="ECO:0000259" key="1">
    <source>
        <dbReference type="Pfam" id="PF00534"/>
    </source>
</evidence>
<dbReference type="Gene3D" id="3.40.50.2000">
    <property type="entry name" value="Glycogen Phosphorylase B"/>
    <property type="match status" value="2"/>
</dbReference>
<dbReference type="AlphaFoldDB" id="A0A3E5FS61"/>
<evidence type="ECO:0000313" key="3">
    <source>
        <dbReference type="EMBL" id="RGO12642.1"/>
    </source>
</evidence>
<dbReference type="InterPro" id="IPR028098">
    <property type="entry name" value="Glyco_trans_4-like_N"/>
</dbReference>
<name>A0A3E5FS61_9FIRM</name>
<evidence type="ECO:0000259" key="2">
    <source>
        <dbReference type="Pfam" id="PF13439"/>
    </source>
</evidence>
<feature type="domain" description="Glycosyl transferase family 1" evidence="1">
    <location>
        <begin position="198"/>
        <end position="319"/>
    </location>
</feature>
<reference evidence="3 4" key="1">
    <citation type="submission" date="2018-08" db="EMBL/GenBank/DDBJ databases">
        <title>A genome reference for cultivated species of the human gut microbiota.</title>
        <authorList>
            <person name="Zou Y."/>
            <person name="Xue W."/>
            <person name="Luo G."/>
        </authorList>
    </citation>
    <scope>NUCLEOTIDE SEQUENCE [LARGE SCALE GENOMIC DNA]</scope>
    <source>
        <strain evidence="3 4">OM02-6</strain>
    </source>
</reference>
<proteinExistence type="predicted"/>
<dbReference type="PANTHER" id="PTHR45947:SF3">
    <property type="entry name" value="SULFOQUINOVOSYL TRANSFERASE SQD2"/>
    <property type="match status" value="1"/>
</dbReference>
<sequence>MIMWLRNMDGKESNIKMKYKVLHCLGQLNIGGAETLVMNVYRNIDTTKYQFDFLVFNKNKGYYDKEVVSKGSNIYILPSLSETGVIKYIKNLISFFSSHEIDVVHCHMDWLGGFIAYAANKAGIKKIIVHSHAKQDMFSKNIVYKILIKFSKMLITKYATDCLACSKEAGESLFNEKFAVLFNGIDMKKYVYPDIDKIEQIKNDLHINNDYVVLGMVGSLSENKNQEFAIKLFNKYHRSNHKSKLIIVGDGSLRNYLENLTKELNIGDNVIFTGVCSDIAELMHTFDVFLLPSKTEGFGIVAIEAQACGIPSIVSTGVPKLVDMNLGLIKFKDLDINSWLSLITKKKIQTNTSLLIGSMFDISVTVNEIEKIYSVK</sequence>